<name>A0ABQ8SKY8_PERAM</name>
<gene>
    <name evidence="1" type="ORF">ANN_23359</name>
</gene>
<sequence length="231" mass="26984">MFLLKIKKTLFFSNKDWQEDRDITYALFCSVLCIMEQVLFDEILILSVEENPHVYDKRRSSYKDEKMENTWLLIAASLNTDPMTRSGGDVIIDRLFCIDGIDDSEMVFGEMKSGIRQRLHDIRLTVGENLGKKPNQVSWSFSLLLRVSMILTFQAVLAGVGGENWLRIRNLQGSSRLGTLRLPSFRFCKQLRGQRYETLEDILKEVRQCLREDETDFYSKGSFKLTEQWEK</sequence>
<comment type="caution">
    <text evidence="1">The sequence shown here is derived from an EMBL/GenBank/DDBJ whole genome shotgun (WGS) entry which is preliminary data.</text>
</comment>
<protein>
    <submittedName>
        <fullName evidence="1">Uncharacterized protein</fullName>
    </submittedName>
</protein>
<dbReference type="Proteomes" id="UP001148838">
    <property type="component" value="Unassembled WGS sequence"/>
</dbReference>
<proteinExistence type="predicted"/>
<accession>A0ABQ8SKY8</accession>
<evidence type="ECO:0000313" key="2">
    <source>
        <dbReference type="Proteomes" id="UP001148838"/>
    </source>
</evidence>
<keyword evidence="2" id="KW-1185">Reference proteome</keyword>
<reference evidence="1 2" key="1">
    <citation type="journal article" date="2022" name="Allergy">
        <title>Genome assembly and annotation of Periplaneta americana reveal a comprehensive cockroach allergen profile.</title>
        <authorList>
            <person name="Wang L."/>
            <person name="Xiong Q."/>
            <person name="Saelim N."/>
            <person name="Wang L."/>
            <person name="Nong W."/>
            <person name="Wan A.T."/>
            <person name="Shi M."/>
            <person name="Liu X."/>
            <person name="Cao Q."/>
            <person name="Hui J.H.L."/>
            <person name="Sookrung N."/>
            <person name="Leung T.F."/>
            <person name="Tungtrongchitr A."/>
            <person name="Tsui S.K.W."/>
        </authorList>
    </citation>
    <scope>NUCLEOTIDE SEQUENCE [LARGE SCALE GENOMIC DNA]</scope>
    <source>
        <strain evidence="1">PWHHKU_190912</strain>
    </source>
</reference>
<dbReference type="EMBL" id="JAJSOF020000025">
    <property type="protein sequence ID" value="KAJ4434788.1"/>
    <property type="molecule type" value="Genomic_DNA"/>
</dbReference>
<evidence type="ECO:0000313" key="1">
    <source>
        <dbReference type="EMBL" id="KAJ4434788.1"/>
    </source>
</evidence>
<organism evidence="1 2">
    <name type="scientific">Periplaneta americana</name>
    <name type="common">American cockroach</name>
    <name type="synonym">Blatta americana</name>
    <dbReference type="NCBI Taxonomy" id="6978"/>
    <lineage>
        <taxon>Eukaryota</taxon>
        <taxon>Metazoa</taxon>
        <taxon>Ecdysozoa</taxon>
        <taxon>Arthropoda</taxon>
        <taxon>Hexapoda</taxon>
        <taxon>Insecta</taxon>
        <taxon>Pterygota</taxon>
        <taxon>Neoptera</taxon>
        <taxon>Polyneoptera</taxon>
        <taxon>Dictyoptera</taxon>
        <taxon>Blattodea</taxon>
        <taxon>Blattoidea</taxon>
        <taxon>Blattidae</taxon>
        <taxon>Blattinae</taxon>
        <taxon>Periplaneta</taxon>
    </lineage>
</organism>